<reference evidence="17" key="6">
    <citation type="journal article" date="2008" name="Nucleic Acids Res.">
        <title>The rice annotation project database (RAP-DB): 2008 update.</title>
        <authorList>
            <consortium name="The rice annotation project (RAP)"/>
        </authorList>
    </citation>
    <scope>GENOME REANNOTATION</scope>
    <source>
        <strain evidence="17">cv. Nipponbare</strain>
    </source>
</reference>
<dbReference type="Gene3D" id="3.60.15.10">
    <property type="entry name" value="Ribonuclease Z/Hydroxyacylglutathione hydrolase-like"/>
    <property type="match status" value="1"/>
</dbReference>
<evidence type="ECO:0000256" key="4">
    <source>
        <dbReference type="ARBA" id="ARBA00022723"/>
    </source>
</evidence>
<dbReference type="FunFam" id="3.60.15.10:FF:000013">
    <property type="entry name" value="Persulfide dioxygenase ETHE1, mitochondrial"/>
    <property type="match status" value="1"/>
</dbReference>
<dbReference type="PANTHER" id="PTHR43084:SF1">
    <property type="entry name" value="PERSULFIDE DIOXYGENASE ETHE1, MITOCHONDRIAL"/>
    <property type="match status" value="1"/>
</dbReference>
<dbReference type="InterPro" id="IPR051682">
    <property type="entry name" value="Mito_Persulfide_Diox"/>
</dbReference>
<dbReference type="GO" id="GO:0005739">
    <property type="term" value="C:mitochondrion"/>
    <property type="evidence" value="ECO:0007669"/>
    <property type="project" value="UniProtKB-SubCell"/>
</dbReference>
<evidence type="ECO:0000313" key="17">
    <source>
        <dbReference type="Proteomes" id="UP000000763"/>
    </source>
</evidence>
<dbReference type="KEGG" id="osa:4326319"/>
<accession>A0A0P0V6E8</accession>
<evidence type="ECO:0000259" key="14">
    <source>
        <dbReference type="SMART" id="SM00849"/>
    </source>
</evidence>
<dbReference type="Gramene" id="Os01t0667200-01">
    <property type="protein sequence ID" value="Os01t0667200-01"/>
    <property type="gene ID" value="Os01g0667200"/>
</dbReference>
<evidence type="ECO:0000256" key="10">
    <source>
        <dbReference type="ARBA" id="ARBA00023128"/>
    </source>
</evidence>
<comment type="subcellular location">
    <subcellularLocation>
        <location evidence="2">Mitochondrion</location>
    </subcellularLocation>
</comment>
<comment type="catalytic activity">
    <reaction evidence="11">
        <text>S-sulfanylglutathione + O2 + H2O = sulfite + glutathione + 2 H(+)</text>
        <dbReference type="Rhea" id="RHEA:12981"/>
        <dbReference type="ChEBI" id="CHEBI:15377"/>
        <dbReference type="ChEBI" id="CHEBI:15378"/>
        <dbReference type="ChEBI" id="CHEBI:15379"/>
        <dbReference type="ChEBI" id="CHEBI:17359"/>
        <dbReference type="ChEBI" id="CHEBI:57925"/>
        <dbReference type="ChEBI" id="CHEBI:58905"/>
        <dbReference type="EC" id="1.13.11.18"/>
    </reaction>
</comment>
<keyword evidence="7" id="KW-0007">Acetylation</keyword>
<reference evidence="16" key="7">
    <citation type="submission" date="2012-08" db="EMBL/GenBank/DDBJ databases">
        <title>Oryza sativa nipponbare(GA3) genomic DNA, chromosome 1.</title>
        <authorList>
            <consortium name="IRGSP(International Rice Genome Sequencing Project)"/>
        </authorList>
    </citation>
    <scope>NUCLEOTIDE SEQUENCE</scope>
</reference>
<dbReference type="Gramene" id="Os01t0667200-02">
    <property type="protein sequence ID" value="Os01t0667200-02"/>
    <property type="gene ID" value="Os01g0667200"/>
</dbReference>
<evidence type="ECO:0000256" key="9">
    <source>
        <dbReference type="ARBA" id="ARBA00023004"/>
    </source>
</evidence>
<dbReference type="GO" id="GO:0006749">
    <property type="term" value="P:glutathione metabolic process"/>
    <property type="evidence" value="ECO:0007669"/>
    <property type="project" value="InterPro"/>
</dbReference>
<dbReference type="EMBL" id="AP008207">
    <property type="protein sequence ID" value="BAF05721.1"/>
    <property type="molecule type" value="Genomic_DNA"/>
</dbReference>
<evidence type="ECO:0000256" key="3">
    <source>
        <dbReference type="ARBA" id="ARBA00006759"/>
    </source>
</evidence>
<protein>
    <recommendedName>
        <fullName evidence="12">persulfide dioxygenase</fullName>
        <ecNumber evidence="12">1.13.11.18</ecNumber>
    </recommendedName>
    <alternativeName>
        <fullName evidence="13">Sulfur dioxygenase ETHE1</fullName>
    </alternativeName>
</protein>
<dbReference type="Proteomes" id="UP000000763">
    <property type="component" value="Chromosome 1"/>
</dbReference>
<keyword evidence="4" id="KW-0479">Metal-binding</keyword>
<dbReference type="Pfam" id="PF00753">
    <property type="entry name" value="Lactamase_B"/>
    <property type="match status" value="1"/>
</dbReference>
<evidence type="ECO:0000256" key="7">
    <source>
        <dbReference type="ARBA" id="ARBA00022990"/>
    </source>
</evidence>
<keyword evidence="8" id="KW-0560">Oxidoreductase</keyword>
<dbReference type="InterPro" id="IPR001279">
    <property type="entry name" value="Metallo-B-lactamas"/>
</dbReference>
<evidence type="ECO:0000256" key="13">
    <source>
        <dbReference type="ARBA" id="ARBA00077964"/>
    </source>
</evidence>
<reference evidence="16" key="3">
    <citation type="journal article" date="2006" name="Nucleic Acids Res.">
        <title>The Rice Annotation Project Database (RAP-DB): hub for Oryza sativa ssp. japonica genome information.</title>
        <authorList>
            <person name="Ohyanagi H."/>
            <person name="Tanaka T."/>
            <person name="Sakai H."/>
            <person name="Shigemoto Y."/>
            <person name="Yamaguchi K."/>
            <person name="Habara T."/>
            <person name="Fujii Y."/>
            <person name="Antonio B.A."/>
            <person name="Nagamura Y."/>
            <person name="Imanishi T."/>
            <person name="Ikeo K."/>
            <person name="Itoh T."/>
            <person name="Gojobori T."/>
            <person name="Sasaki T."/>
        </authorList>
    </citation>
    <scope>NUCLEOTIDE SEQUENCE</scope>
</reference>
<organism evidence="15">
    <name type="scientific">Oryza sativa subsp. japonica</name>
    <name type="common">Rice</name>
    <dbReference type="NCBI Taxonomy" id="39947"/>
    <lineage>
        <taxon>Eukaryota</taxon>
        <taxon>Viridiplantae</taxon>
        <taxon>Streptophyta</taxon>
        <taxon>Embryophyta</taxon>
        <taxon>Tracheophyta</taxon>
        <taxon>Spermatophyta</taxon>
        <taxon>Magnoliopsida</taxon>
        <taxon>Liliopsida</taxon>
        <taxon>Poales</taxon>
        <taxon>Poaceae</taxon>
        <taxon>BOP clade</taxon>
        <taxon>Oryzoideae</taxon>
        <taxon>Oryzeae</taxon>
        <taxon>Oryzinae</taxon>
        <taxon>Oryza</taxon>
        <taxon>Oryza sativa</taxon>
    </lineage>
</organism>
<dbReference type="SMART" id="SM00849">
    <property type="entry name" value="Lactamase_B"/>
    <property type="match status" value="1"/>
</dbReference>
<dbReference type="CDD" id="cd07724">
    <property type="entry name" value="POD-like_MBL-fold"/>
    <property type="match status" value="1"/>
</dbReference>
<reference evidence="16 17" key="2">
    <citation type="journal article" date="2005" name="Nature">
        <title>The map-based sequence of the rice genome.</title>
        <authorList>
            <consortium name="International rice genome sequencing project (IRGSP)"/>
            <person name="Matsumoto T."/>
            <person name="Wu J."/>
            <person name="Kanamori H."/>
            <person name="Katayose Y."/>
            <person name="Fujisawa M."/>
            <person name="Namiki N."/>
            <person name="Mizuno H."/>
            <person name="Yamamoto K."/>
            <person name="Antonio B.A."/>
            <person name="Baba T."/>
            <person name="Sakata K."/>
            <person name="Nagamura Y."/>
            <person name="Aoki H."/>
            <person name="Arikawa K."/>
            <person name="Arita K."/>
            <person name="Bito T."/>
            <person name="Chiden Y."/>
            <person name="Fujitsuka N."/>
            <person name="Fukunaka R."/>
            <person name="Hamada M."/>
            <person name="Harada C."/>
            <person name="Hayashi A."/>
            <person name="Hijishita S."/>
            <person name="Honda M."/>
            <person name="Hosokawa S."/>
            <person name="Ichikawa Y."/>
            <person name="Idonuma A."/>
            <person name="Iijima M."/>
            <person name="Ikeda M."/>
            <person name="Ikeno M."/>
            <person name="Ito K."/>
            <person name="Ito S."/>
            <person name="Ito T."/>
            <person name="Ito Y."/>
            <person name="Ito Y."/>
            <person name="Iwabuchi A."/>
            <person name="Kamiya K."/>
            <person name="Karasawa W."/>
            <person name="Kurita K."/>
            <person name="Katagiri S."/>
            <person name="Kikuta A."/>
            <person name="Kobayashi H."/>
            <person name="Kobayashi N."/>
            <person name="Machita K."/>
            <person name="Maehara T."/>
            <person name="Masukawa M."/>
            <person name="Mizubayashi T."/>
            <person name="Mukai Y."/>
            <person name="Nagasaki H."/>
            <person name="Nagata Y."/>
            <person name="Naito S."/>
            <person name="Nakashima M."/>
            <person name="Nakama Y."/>
            <person name="Nakamichi Y."/>
            <person name="Nakamura M."/>
            <person name="Meguro A."/>
            <person name="Negishi M."/>
            <person name="Ohta I."/>
            <person name="Ohta T."/>
            <person name="Okamoto M."/>
            <person name="Ono N."/>
            <person name="Saji S."/>
            <person name="Sakaguchi M."/>
            <person name="Sakai K."/>
            <person name="Shibata M."/>
            <person name="Shimokawa T."/>
            <person name="Song J."/>
            <person name="Takazaki Y."/>
            <person name="Terasawa K."/>
            <person name="Tsugane M."/>
            <person name="Tsuji K."/>
            <person name="Ueda S."/>
            <person name="Waki K."/>
            <person name="Yamagata H."/>
            <person name="Yamamoto M."/>
            <person name="Yamamoto S."/>
            <person name="Yamane H."/>
            <person name="Yoshiki S."/>
            <person name="Yoshihara R."/>
            <person name="Yukawa K."/>
            <person name="Zhong H."/>
            <person name="Yano M."/>
            <person name="Yuan Q."/>
            <person name="Ouyang S."/>
            <person name="Liu J."/>
            <person name="Jones K.M."/>
            <person name="Gansberger K."/>
            <person name="Moffat K."/>
            <person name="Hill J."/>
            <person name="Bera J."/>
            <person name="Fadrosh D."/>
            <person name="Jin S."/>
            <person name="Johri S."/>
            <person name="Kim M."/>
            <person name="Overton L."/>
            <person name="Reardon M."/>
            <person name="Tsitrin T."/>
            <person name="Vuong H."/>
            <person name="Weaver B."/>
            <person name="Ciecko A."/>
            <person name="Tallon L."/>
            <person name="Jackson J."/>
            <person name="Pai G."/>
            <person name="Aken S.V."/>
            <person name="Utterback T."/>
            <person name="Reidmuller S."/>
            <person name="Feldblyum T."/>
            <person name="Hsiao J."/>
            <person name="Zismann V."/>
            <person name="Iobst S."/>
            <person name="de Vazeille A.R."/>
            <person name="Buell C.R."/>
            <person name="Ying K."/>
            <person name="Li Y."/>
            <person name="Lu T."/>
            <person name="Huang Y."/>
            <person name="Zhao Q."/>
            <person name="Feng Q."/>
            <person name="Zhang L."/>
            <person name="Zhu J."/>
            <person name="Weng Q."/>
            <person name="Mu J."/>
            <person name="Lu Y."/>
            <person name="Fan D."/>
            <person name="Liu Y."/>
            <person name="Guan J."/>
            <person name="Zhang Y."/>
            <person name="Yu S."/>
            <person name="Liu X."/>
            <person name="Zhang Y."/>
            <person name="Hong G."/>
            <person name="Han B."/>
            <person name="Choisne N."/>
            <person name="Demange N."/>
            <person name="Orjeda G."/>
            <person name="Samain S."/>
            <person name="Cattolico L."/>
            <person name="Pelletier E."/>
            <person name="Couloux A."/>
            <person name="Segurens B."/>
            <person name="Wincker P."/>
            <person name="D'Hont A."/>
            <person name="Scarpelli C."/>
            <person name="Weissenbach J."/>
            <person name="Salanoubat M."/>
            <person name="Quetier F."/>
            <person name="Yu Y."/>
            <person name="Kim H.R."/>
            <person name="Rambo T."/>
            <person name="Currie J."/>
            <person name="Collura K."/>
            <person name="Luo M."/>
            <person name="Yang T."/>
            <person name="Ammiraju J.S.S."/>
            <person name="Engler F."/>
            <person name="Soderlund C."/>
            <person name="Wing R.A."/>
            <person name="Palmer L.E."/>
            <person name="de la Bastide M."/>
            <person name="Spiegel L."/>
            <person name="Nascimento L."/>
            <person name="Zutavern T."/>
            <person name="O'Shaughnessy A."/>
            <person name="Dike S."/>
            <person name="Dedhia N."/>
            <person name="Preston R."/>
            <person name="Balija V."/>
            <person name="McCombie W.R."/>
            <person name="Chow T."/>
            <person name="Chen H."/>
            <person name="Chung M."/>
            <person name="Chen C."/>
            <person name="Shaw J."/>
            <person name="Wu H."/>
            <person name="Hsiao K."/>
            <person name="Chao Y."/>
            <person name="Chu M."/>
            <person name="Cheng C."/>
            <person name="Hour A."/>
            <person name="Lee P."/>
            <person name="Lin S."/>
            <person name="Lin Y."/>
            <person name="Liou J."/>
            <person name="Liu S."/>
            <person name="Hsing Y."/>
            <person name="Raghuvanshi S."/>
            <person name="Mohanty A."/>
            <person name="Bharti A.K."/>
            <person name="Gaur A."/>
            <person name="Gupta V."/>
            <person name="Kumar D."/>
            <person name="Ravi V."/>
            <person name="Vij S."/>
            <person name="Kapur A."/>
            <person name="Khurana P."/>
            <person name="Khurana P."/>
            <person name="Khurana J.P."/>
            <person name="Tyagi A.K."/>
            <person name="Gaikwad K."/>
            <person name="Singh A."/>
            <person name="Dalal V."/>
            <person name="Srivastava S."/>
            <person name="Dixit A."/>
            <person name="Pal A.K."/>
            <person name="Ghazi I.A."/>
            <person name="Yadav M."/>
            <person name="Pandit A."/>
            <person name="Bhargava A."/>
            <person name="Sureshbabu K."/>
            <person name="Batra K."/>
            <person name="Sharma T.R."/>
            <person name="Mohapatra T."/>
            <person name="Singh N.K."/>
            <person name="Messing J."/>
            <person name="Nelson A.B."/>
            <person name="Fuks G."/>
            <person name="Kavchok S."/>
            <person name="Keizer G."/>
            <person name="Linton E."/>
            <person name="Llaca V."/>
            <person name="Song R."/>
            <person name="Tanyolac B."/>
            <person name="Young S."/>
            <person name="Ho-Il K."/>
            <person name="Hahn J.H."/>
            <person name="Sangsakoo G."/>
            <person name="Vanavichit A."/>
            <person name="de Mattos Luiz.A.T."/>
            <person name="Zimmer P.D."/>
            <person name="Malone G."/>
            <person name="Dellagostin O."/>
            <person name="de Oliveira A.C."/>
            <person name="Bevan M."/>
            <person name="Bancroft I."/>
            <person name="Minx P."/>
            <person name="Cordum H."/>
            <person name="Wilson R."/>
            <person name="Cheng Z."/>
            <person name="Jin W."/>
            <person name="Jiang J."/>
            <person name="Leong S.A."/>
            <person name="Iwama H."/>
            <person name="Gojobori T."/>
            <person name="Itoh T."/>
            <person name="Niimura Y."/>
            <person name="Fujii Y."/>
            <person name="Habara T."/>
            <person name="Sakai H."/>
            <person name="Sato Y."/>
            <person name="Wilson G."/>
            <person name="Kumar K."/>
            <person name="McCouch S."/>
            <person name="Juretic N."/>
            <person name="Hoen D."/>
            <person name="Wright S."/>
            <person name="Bruskiewich R."/>
            <person name="Bureau T."/>
            <person name="Miyao A."/>
            <person name="Hirochika H."/>
            <person name="Nishikawa T."/>
            <person name="Kadowaki K."/>
            <person name="Sugiura M."/>
            <person name="Burr B."/>
            <person name="Sasaki T."/>
        </authorList>
    </citation>
    <scope>NUCLEOTIDE SEQUENCE [LARGE SCALE GENOMIC DNA]</scope>
    <source>
        <strain evidence="17">cv. Nipponbare</strain>
    </source>
</reference>
<reference evidence="16" key="4">
    <citation type="journal article" date="2007" name="Genome Res.">
        <title>Curated Genome Annotation of Oryza sativa ssp. japonica and Comparative Genome Analysis with Arabidopsis thaliana.</title>
        <authorList>
            <consortium name="The Rice Annotation Project (RAP)"/>
            <person name="Itoh T."/>
            <person name="Tanaka T."/>
            <person name="Barrero R.A."/>
            <person name="Yamasaki C."/>
            <person name="Fujii Y."/>
            <person name="Hilton P.B."/>
            <person name="Antonio B.A."/>
            <person name="Aono H."/>
            <person name="Apweiler R."/>
            <person name="Bruskiewich R."/>
            <person name="Bureau T."/>
            <person name="Burr F."/>
            <person name="Costa de Oliveira A."/>
            <person name="Fuks G."/>
            <person name="Habara T."/>
            <person name="Haberer G."/>
            <person name="Han B."/>
            <person name="Harada E."/>
            <person name="Hiraki A.T."/>
            <person name="Hirochika H."/>
            <person name="Hoen D."/>
            <person name="Hokari H."/>
            <person name="Hosokawa S."/>
            <person name="Hsing Y."/>
            <person name="Ikawa H."/>
            <person name="Ikeo K."/>
            <person name="Imanishi T."/>
            <person name="Ito Y."/>
            <person name="Jaiswal P."/>
            <person name="Kanno M."/>
            <person name="Kawahara Y."/>
            <person name="Kawamura T."/>
            <person name="Kawashima H."/>
            <person name="Khurana J.P."/>
            <person name="Kikuchi S."/>
            <person name="Komatsu S."/>
            <person name="Koyanagi K.O."/>
            <person name="Kubooka H."/>
            <person name="Lieberherr D."/>
            <person name="Lin Y.C."/>
            <person name="Lonsdale D."/>
            <person name="Matsumoto T."/>
            <person name="Matsuya A."/>
            <person name="McCombie W.R."/>
            <person name="Messing J."/>
            <person name="Miyao A."/>
            <person name="Mulder N."/>
            <person name="Nagamura Y."/>
            <person name="Nam J."/>
            <person name="Namiki N."/>
            <person name="Numa H."/>
            <person name="Nurimoto S."/>
            <person name="O'donovan C."/>
            <person name="Ohyanagi H."/>
            <person name="Okido T."/>
            <person name="Oota S."/>
            <person name="Osato N."/>
            <person name="Palmer L.E."/>
            <person name="Quetier F."/>
            <person name="Raghuvanshi S."/>
            <person name="Saichi N."/>
            <person name="Sakai H."/>
            <person name="Sakai Y."/>
            <person name="Sakata K."/>
            <person name="Sakurai T."/>
            <person name="Sato F."/>
            <person name="Sato Y."/>
            <person name="Schoof H."/>
            <person name="Seki M."/>
            <person name="Shibata M."/>
            <person name="Shimizu Y."/>
            <person name="Shinozaki K."/>
            <person name="Shinso Y."/>
            <person name="Singh N.K."/>
            <person name="Smith-White B."/>
            <person name="Takeda J."/>
            <person name="Tanino M."/>
            <person name="Tatusova T."/>
            <person name="Thongjuea S."/>
            <person name="Todokoro F."/>
            <person name="Tsugane M."/>
            <person name="Tyagi A.K."/>
            <person name="Vanavichit A."/>
            <person name="Wang A."/>
            <person name="Wing R.A."/>
            <person name="Yamaguchi K."/>
            <person name="Yamamoto M."/>
            <person name="Yamamoto N."/>
            <person name="Yu Y."/>
            <person name="Zhang H."/>
            <person name="Zhao Q."/>
            <person name="Higo K."/>
            <person name="Burr B."/>
            <person name="Gojobori T."/>
            <person name="Sasaki T."/>
        </authorList>
    </citation>
    <scope>NUCLEOTIDE SEQUENCE</scope>
</reference>
<reference evidence="16" key="5">
    <citation type="journal article" date="2008" name="Nucleic Acids Res.">
        <title>The Rice Annotation Project Database (RAP-DB): 2008 update.</title>
        <authorList>
            <consortium name="The Rice Annotation Project (RAP)"/>
            <person name="Tanaka T."/>
            <person name="Antonio B.A."/>
            <person name="Kikuchi S."/>
            <person name="Matsumoto T."/>
            <person name="Nagamura Y."/>
            <person name="Numa H."/>
            <person name="Sakai H."/>
            <person name="Wu J."/>
            <person name="Itoh T."/>
            <person name="Sasaki T."/>
            <person name="Aono R."/>
            <person name="Fujii Y."/>
            <person name="Habara T."/>
            <person name="Harada E."/>
            <person name="Kanno M."/>
            <person name="Kawahara Y."/>
            <person name="Kawashima H."/>
            <person name="Kubooka H."/>
            <person name="Matsuya A."/>
            <person name="Nakaoka H."/>
            <person name="Saichi N."/>
            <person name="Sanbonmatsu R."/>
            <person name="Sato Y."/>
            <person name="Shinso Y."/>
            <person name="Suzuki M."/>
            <person name="Takeda J."/>
            <person name="Tanino M."/>
            <person name="Todokoro F."/>
            <person name="Yamaguchi K."/>
            <person name="Yamamoto N."/>
            <person name="Yamasaki C."/>
            <person name="Imanishi T."/>
            <person name="Okido T."/>
            <person name="Tada M."/>
            <person name="Ikeo K."/>
            <person name="Tateno Y."/>
            <person name="Gojobori T."/>
            <person name="Lin Y.C."/>
            <person name="Wei F.J."/>
            <person name="Hsing Y.I."/>
            <person name="Zhao Q."/>
            <person name="Han B."/>
            <person name="Kramer M.R."/>
            <person name="McCombie R.W."/>
            <person name="Lonsdale D."/>
            <person name="O'Donovan C.C."/>
            <person name="Whitfield E.J."/>
            <person name="Apweiler R."/>
            <person name="Koyanagi K.O."/>
            <person name="Khurana J.P."/>
            <person name="Raghuvanshi S."/>
            <person name="Singh N.K."/>
            <person name="Tyagi A.K."/>
            <person name="Haberer G."/>
            <person name="Fujisawa M."/>
            <person name="Hosokawa S."/>
            <person name="Ito Y."/>
            <person name="Ikawa H."/>
            <person name="Shibata M."/>
            <person name="Yamamoto M."/>
            <person name="Bruskiewich R.M."/>
            <person name="Hoen D.R."/>
            <person name="Bureau TE."/>
            <person name="Namiki N."/>
            <person name="Ohyanagi H."/>
            <person name="Sakai Y."/>
            <person name="Nobushima S."/>
            <person name="Sakata K."/>
            <person name="Barrero R.A."/>
            <person name="Sato Y."/>
            <person name="Souvorov A."/>
            <person name="Smith-White B."/>
            <person name="Tatusova T."/>
            <person name="An S."/>
            <person name="An G."/>
            <person name="OOta S."/>
            <person name="Fuks G."/>
            <person name="Messing J."/>
            <person name="Christie K.R."/>
            <person name="Lieberherr D."/>
            <person name="Kim H."/>
            <person name="Zuccolo A."/>
            <person name="Wing R.A."/>
            <person name="Nobuta K."/>
            <person name="Green P.J."/>
            <person name="Lu C."/>
            <person name="Meyers BC."/>
            <person name="Chaparro C."/>
            <person name="Piegu B."/>
            <person name="Panaud O."/>
            <person name="Echeverria M."/>
        </authorList>
    </citation>
    <scope>NUCLEOTIDE SEQUENCE</scope>
</reference>
<evidence type="ECO:0000313" key="16">
    <source>
        <dbReference type="EMBL" id="BAF05721.1"/>
    </source>
</evidence>
<keyword evidence="5" id="KW-0809">Transit peptide</keyword>
<evidence type="ECO:0000256" key="1">
    <source>
        <dbReference type="ARBA" id="ARBA00001954"/>
    </source>
</evidence>
<dbReference type="EMBL" id="AP003760">
    <property type="protein sequence ID" value="BAD73645.1"/>
    <property type="molecule type" value="Genomic_DNA"/>
</dbReference>
<keyword evidence="9" id="KW-0408">Iron</keyword>
<evidence type="ECO:0000256" key="6">
    <source>
        <dbReference type="ARBA" id="ARBA00022964"/>
    </source>
</evidence>
<dbReference type="Proteomes" id="UP000817658">
    <property type="component" value="Chromosome 1"/>
</dbReference>
<gene>
    <name evidence="16" type="ordered locus">Os01g0667200</name>
    <name evidence="15" type="ORF">OSJNBb0063G05.15</name>
</gene>
<evidence type="ECO:0000256" key="5">
    <source>
        <dbReference type="ARBA" id="ARBA00022946"/>
    </source>
</evidence>
<dbReference type="SMR" id="A0A0P0V6E8"/>
<reference evidence="16" key="8">
    <citation type="submission" date="2012-08" db="EMBL/GenBank/DDBJ databases">
        <title>The Second Rice Annotation Project Meeting (RAP2).</title>
        <authorList>
            <consortium name="The Rice Annotation Project (RAP)"/>
        </authorList>
    </citation>
    <scope>NUCLEOTIDE SEQUENCE</scope>
</reference>
<dbReference type="InterPro" id="IPR036866">
    <property type="entry name" value="RibonucZ/Hydroxyglut_hydro"/>
</dbReference>
<evidence type="ECO:0000256" key="8">
    <source>
        <dbReference type="ARBA" id="ARBA00023002"/>
    </source>
</evidence>
<dbReference type="PROSITE" id="PS51257">
    <property type="entry name" value="PROKAR_LIPOPROTEIN"/>
    <property type="match status" value="1"/>
</dbReference>
<dbReference type="PANTHER" id="PTHR43084">
    <property type="entry name" value="PERSULFIDE DIOXYGENASE ETHE1"/>
    <property type="match status" value="1"/>
</dbReference>
<comment type="similarity">
    <text evidence="3">Belongs to the metallo-beta-lactamase superfamily. Glyoxalase II family.</text>
</comment>
<evidence type="ECO:0000313" key="15">
    <source>
        <dbReference type="EMBL" id="BAD73645.1"/>
    </source>
</evidence>
<feature type="domain" description="Metallo-beta-lactamase" evidence="14">
    <location>
        <begin position="74"/>
        <end position="243"/>
    </location>
</feature>
<dbReference type="AlphaFoldDB" id="A0A0P0V6E8"/>
<dbReference type="OrthoDB" id="449487at2759"/>
<comment type="cofactor">
    <cofactor evidence="1">
        <name>Fe(2+)</name>
        <dbReference type="ChEBI" id="CHEBI:29033"/>
    </cofactor>
</comment>
<dbReference type="OMA" id="VMDIDYA"/>
<dbReference type="GO" id="GO:0050313">
    <property type="term" value="F:sulfur dioxygenase activity"/>
    <property type="evidence" value="ECO:0007669"/>
    <property type="project" value="UniProtKB-EC"/>
</dbReference>
<keyword evidence="6" id="KW-0223">Dioxygenase</keyword>
<name>A0A0P0V6E8_ORYSJ</name>
<evidence type="ECO:0000256" key="2">
    <source>
        <dbReference type="ARBA" id="ARBA00004173"/>
    </source>
</evidence>
<sequence length="305" mass="33177">MVALLRSCRRLIPHLSACAAAAPSSSSSCAPRARPISRGLRLLPVVLAMAGYSSGSAAEGRRLLFRQLFEKESSTYTYLLADVGDPEKPAVLIDPVDRTVDRDLNLIKELGLKLVYAMNTHVHADHVTGTGLIKTKLPGVKSVIAKVSKAKADHFIEHGDKIYFGNLFLEVRSTPGHTAGCVTYVTGEGDDQPSPRMAFTGDALLIRACGRTDFQGGSSDELYESVHSQIFTLPKDTLLYPGHDYKGFTVSTVEEEVAYNARLTKDKETFKKIMDNLNLAYPKMIDVAVPANLLCGIQDPPPSKV</sequence>
<dbReference type="KEGG" id="dosa:Os01g0667200"/>
<proteinExistence type="inferred from homology"/>
<reference evidence="15" key="1">
    <citation type="journal article" date="2002" name="Nature">
        <title>The genome sequence and structure of rice chromosome 1.</title>
        <authorList>
            <person name="Sasaki T."/>
            <person name="Matsumoto T."/>
            <person name="Yamamoto K."/>
            <person name="Sakata K."/>
            <person name="Baba T."/>
            <person name="Katayose Y."/>
            <person name="Wu J."/>
            <person name="Niimura Y."/>
            <person name="Cheng Z."/>
            <person name="Nagamura Y."/>
            <person name="Antonio B.A."/>
            <person name="Kanamori H."/>
            <person name="Hosokawa S."/>
            <person name="Masukawa M."/>
            <person name="Arikawa K."/>
            <person name="Chiden Y."/>
            <person name="Hayashi M."/>
            <person name="Okamoto M."/>
            <person name="Ando T."/>
            <person name="Aoki H."/>
            <person name="Arita K."/>
            <person name="Hamada M."/>
            <person name="Harada C."/>
            <person name="Hijishita S."/>
            <person name="Honda M."/>
            <person name="Ichikawa Y."/>
            <person name="Idonuma A."/>
            <person name="Iijima M."/>
            <person name="Ikeda M."/>
            <person name="Ikeno M."/>
            <person name="Itoh S."/>
            <person name="Itoh T."/>
            <person name="Itoh Y."/>
            <person name="Itoh Y."/>
            <person name="Iwabuchi A."/>
            <person name="Kamiya K."/>
            <person name="Karasawa W."/>
            <person name="Katagiri S."/>
            <person name="Kikuta A."/>
            <person name="Kobayashi N."/>
            <person name="Kono I."/>
            <person name="Machita K."/>
            <person name="Maehara T."/>
            <person name="Mizuno H."/>
            <person name="Mizubayashi T."/>
            <person name="Mukai Y."/>
            <person name="Nagasaki H."/>
            <person name="Nakashima M."/>
            <person name="Nakama Y."/>
            <person name="Nakamichi Y."/>
            <person name="Nakamura M."/>
            <person name="Namiki N."/>
            <person name="Negishi M."/>
            <person name="Ohta I."/>
            <person name="Ono N."/>
            <person name="Saji S."/>
            <person name="Sakai K."/>
            <person name="Shibata M."/>
            <person name="Shimokawa T."/>
            <person name="Shomura A."/>
            <person name="Song J."/>
            <person name="Takazaki Y."/>
            <person name="Terasawa K."/>
            <person name="Tsuji K."/>
            <person name="Waki K."/>
            <person name="Yamagata H."/>
            <person name="Yamane H."/>
            <person name="Yoshiki S."/>
            <person name="Yoshihara R."/>
            <person name="Yukawa K."/>
            <person name="Zhong H."/>
            <person name="Iwama H."/>
            <person name="Endo T."/>
            <person name="Ito H."/>
            <person name="Hahn J.H."/>
            <person name="Kim H.I."/>
            <person name="Eun M.Y."/>
            <person name="Yano M."/>
            <person name="Jiang J."/>
            <person name="Gojobori T."/>
        </authorList>
    </citation>
    <scope>NUCLEOTIDE SEQUENCE</scope>
</reference>
<dbReference type="SUPFAM" id="SSF56281">
    <property type="entry name" value="Metallo-hydrolase/oxidoreductase"/>
    <property type="match status" value="1"/>
</dbReference>
<keyword evidence="10" id="KW-0496">Mitochondrion</keyword>
<dbReference type="InterPro" id="IPR044528">
    <property type="entry name" value="POD-like_MBL-fold"/>
</dbReference>
<dbReference type="EC" id="1.13.11.18" evidence="12"/>
<evidence type="ECO:0000256" key="12">
    <source>
        <dbReference type="ARBA" id="ARBA00066686"/>
    </source>
</evidence>
<dbReference type="GO" id="GO:0046872">
    <property type="term" value="F:metal ion binding"/>
    <property type="evidence" value="ECO:0007669"/>
    <property type="project" value="UniProtKB-KW"/>
</dbReference>
<evidence type="ECO:0000256" key="11">
    <source>
        <dbReference type="ARBA" id="ARBA00050990"/>
    </source>
</evidence>